<organism evidence="2 3">
    <name type="scientific">Iodidimonas gelatinilytica</name>
    <dbReference type="NCBI Taxonomy" id="1236966"/>
    <lineage>
        <taxon>Bacteria</taxon>
        <taxon>Pseudomonadati</taxon>
        <taxon>Pseudomonadota</taxon>
        <taxon>Alphaproteobacteria</taxon>
        <taxon>Iodidimonadales</taxon>
        <taxon>Iodidimonadaceae</taxon>
        <taxon>Iodidimonas</taxon>
    </lineage>
</organism>
<protein>
    <recommendedName>
        <fullName evidence="1">MoaB/Mog domain-containing protein</fullName>
    </recommendedName>
</protein>
<dbReference type="PANTHER" id="PTHR13939">
    <property type="entry name" value="NICOTINAMIDE-NUCLEOTIDE AMIDOHYDROLASE PNCC"/>
    <property type="match status" value="1"/>
</dbReference>
<dbReference type="InterPro" id="IPR050101">
    <property type="entry name" value="CinA"/>
</dbReference>
<evidence type="ECO:0000313" key="2">
    <source>
        <dbReference type="EMBL" id="GEQ98163.1"/>
    </source>
</evidence>
<reference evidence="2 3" key="1">
    <citation type="submission" date="2019-09" db="EMBL/GenBank/DDBJ databases">
        <title>NBRP : Genome information of microbial organism related human and environment.</title>
        <authorList>
            <person name="Hattori M."/>
            <person name="Oshima K."/>
            <person name="Inaba H."/>
            <person name="Suda W."/>
            <person name="Sakamoto M."/>
            <person name="Iino T."/>
            <person name="Kitahara M."/>
            <person name="Oshida Y."/>
            <person name="Iida T."/>
            <person name="Kudo T."/>
            <person name="Itoh T."/>
            <person name="Ohkuma M."/>
        </authorList>
    </citation>
    <scope>NUCLEOTIDE SEQUENCE [LARGE SCALE GENOMIC DNA]</scope>
    <source>
        <strain evidence="2 3">Hi-2</strain>
    </source>
</reference>
<dbReference type="PANTHER" id="PTHR13939:SF0">
    <property type="entry name" value="NMN AMIDOHYDROLASE-LIKE PROTEIN YFAY"/>
    <property type="match status" value="1"/>
</dbReference>
<dbReference type="SUPFAM" id="SSF53218">
    <property type="entry name" value="Molybdenum cofactor biosynthesis proteins"/>
    <property type="match status" value="1"/>
</dbReference>
<feature type="domain" description="MoaB/Mog" evidence="1">
    <location>
        <begin position="12"/>
        <end position="131"/>
    </location>
</feature>
<dbReference type="CDD" id="cd00885">
    <property type="entry name" value="cinA"/>
    <property type="match status" value="1"/>
</dbReference>
<dbReference type="InterPro" id="IPR001453">
    <property type="entry name" value="MoaB/Mog_dom"/>
</dbReference>
<dbReference type="Proteomes" id="UP000322084">
    <property type="component" value="Unassembled WGS sequence"/>
</dbReference>
<accession>A0A5A7MSH2</accession>
<comment type="caution">
    <text evidence="2">The sequence shown here is derived from an EMBL/GenBank/DDBJ whole genome shotgun (WGS) entry which is preliminary data.</text>
</comment>
<dbReference type="SMART" id="SM00852">
    <property type="entry name" value="MoCF_biosynth"/>
    <property type="match status" value="1"/>
</dbReference>
<dbReference type="AlphaFoldDB" id="A0A5A7MSH2"/>
<dbReference type="InterPro" id="IPR036425">
    <property type="entry name" value="MoaB/Mog-like_dom_sf"/>
</dbReference>
<evidence type="ECO:0000259" key="1">
    <source>
        <dbReference type="SMART" id="SM00852"/>
    </source>
</evidence>
<name>A0A5A7MSH2_9PROT</name>
<gene>
    <name evidence="2" type="ORF">JCM17844_18000</name>
</gene>
<proteinExistence type="predicted"/>
<dbReference type="EMBL" id="BKCL01000005">
    <property type="protein sequence ID" value="GEQ98163.1"/>
    <property type="molecule type" value="Genomic_DNA"/>
</dbReference>
<dbReference type="Gene3D" id="3.40.980.10">
    <property type="entry name" value="MoaB/Mog-like domain"/>
    <property type="match status" value="1"/>
</dbReference>
<evidence type="ECO:0000313" key="3">
    <source>
        <dbReference type="Proteomes" id="UP000322084"/>
    </source>
</evidence>
<dbReference type="Pfam" id="PF00994">
    <property type="entry name" value="MoCF_biosynth"/>
    <property type="match status" value="1"/>
</dbReference>
<sequence length="131" mass="14171">MPDKLKSPVKAALVVIGDEILSGRTKDANTATLALWLNEQGVRLDEVRVVPDVTERIVAAVNECRSRFRYVFTTGGIGPTHDDITADAIAKAFDVPLVDHPEAVRLLEAHYPKGTLPKPAGAWPVSPKVAH</sequence>